<protein>
    <recommendedName>
        <fullName evidence="4">Lipoprotein</fullName>
    </recommendedName>
</protein>
<comment type="caution">
    <text evidence="2">The sequence shown here is derived from an EMBL/GenBank/DDBJ whole genome shotgun (WGS) entry which is preliminary data.</text>
</comment>
<keyword evidence="1" id="KW-0732">Signal</keyword>
<organism evidence="2 3">
    <name type="scientific">Paraglaciecola agarilytica NO2</name>
    <dbReference type="NCBI Taxonomy" id="1125747"/>
    <lineage>
        <taxon>Bacteria</taxon>
        <taxon>Pseudomonadati</taxon>
        <taxon>Pseudomonadota</taxon>
        <taxon>Gammaproteobacteria</taxon>
        <taxon>Alteromonadales</taxon>
        <taxon>Alteromonadaceae</taxon>
        <taxon>Paraglaciecola</taxon>
    </lineage>
</organism>
<dbReference type="Proteomes" id="UP000008372">
    <property type="component" value="Unassembled WGS sequence"/>
</dbReference>
<dbReference type="PROSITE" id="PS51257">
    <property type="entry name" value="PROKAR_LIPOPROTEIN"/>
    <property type="match status" value="1"/>
</dbReference>
<gene>
    <name evidence="2" type="ORF">GAGA_1202</name>
</gene>
<feature type="chain" id="PRO_5045275479" description="Lipoprotein" evidence="1">
    <location>
        <begin position="20"/>
        <end position="94"/>
    </location>
</feature>
<sequence>MKKIMFCLAVLLVVGCASTSRPIDNKINVAELIGGVESSQSNVTVYLNNEGTDRASVRFETRYNSAPKRIHKLYIFDEDAPKLKELLTKFQTMS</sequence>
<name>A0ABQ0I3Y5_9ALTE</name>
<evidence type="ECO:0000313" key="3">
    <source>
        <dbReference type="Proteomes" id="UP000008372"/>
    </source>
</evidence>
<keyword evidence="3" id="KW-1185">Reference proteome</keyword>
<evidence type="ECO:0000256" key="1">
    <source>
        <dbReference type="SAM" id="SignalP"/>
    </source>
</evidence>
<evidence type="ECO:0000313" key="2">
    <source>
        <dbReference type="EMBL" id="GAC04060.1"/>
    </source>
</evidence>
<reference evidence="2 3" key="1">
    <citation type="journal article" date="2014" name="Environ. Microbiol.">
        <title>Comparative genomics of the marine bacterial genus Glaciecola reveals the high degree of genomic diversity and genomic characteristic for cold adaptation.</title>
        <authorList>
            <person name="Qin Q.L."/>
            <person name="Xie B.B."/>
            <person name="Yu Y."/>
            <person name="Shu Y.L."/>
            <person name="Rong J.C."/>
            <person name="Zhang Y.J."/>
            <person name="Zhao D.L."/>
            <person name="Chen X.L."/>
            <person name="Zhang X.Y."/>
            <person name="Chen B."/>
            <person name="Zhou B.C."/>
            <person name="Zhang Y.Z."/>
        </authorList>
    </citation>
    <scope>NUCLEOTIDE SEQUENCE [LARGE SCALE GENOMIC DNA]</scope>
    <source>
        <strain evidence="2 3">NO2</strain>
    </source>
</reference>
<evidence type="ECO:0008006" key="4">
    <source>
        <dbReference type="Google" id="ProtNLM"/>
    </source>
</evidence>
<accession>A0ABQ0I3Y5</accession>
<dbReference type="EMBL" id="BAEK01000020">
    <property type="protein sequence ID" value="GAC04060.1"/>
    <property type="molecule type" value="Genomic_DNA"/>
</dbReference>
<feature type="signal peptide" evidence="1">
    <location>
        <begin position="1"/>
        <end position="19"/>
    </location>
</feature>
<proteinExistence type="predicted"/>
<dbReference type="RefSeq" id="WP_008302839.1">
    <property type="nucleotide sequence ID" value="NZ_BAEK01000020.1"/>
</dbReference>